<keyword evidence="2" id="KW-1185">Reference proteome</keyword>
<organism evidence="1 2">
    <name type="scientific">Neokomagataea tanensis NBRC 106556</name>
    <dbReference type="NCBI Taxonomy" id="1223519"/>
    <lineage>
        <taxon>Bacteria</taxon>
        <taxon>Pseudomonadati</taxon>
        <taxon>Pseudomonadota</taxon>
        <taxon>Alphaproteobacteria</taxon>
        <taxon>Acetobacterales</taxon>
        <taxon>Acetobacteraceae</taxon>
        <taxon>Neokomagataea</taxon>
    </lineage>
</organism>
<dbReference type="EMBL" id="BAQB01000003">
    <property type="protein sequence ID" value="GBR44219.1"/>
    <property type="molecule type" value="Genomic_DNA"/>
</dbReference>
<evidence type="ECO:0000313" key="1">
    <source>
        <dbReference type="EMBL" id="GBR44219.1"/>
    </source>
</evidence>
<comment type="caution">
    <text evidence="1">The sequence shown here is derived from an EMBL/GenBank/DDBJ whole genome shotgun (WGS) entry which is preliminary data.</text>
</comment>
<evidence type="ECO:0000313" key="2">
    <source>
        <dbReference type="Proteomes" id="UP001062443"/>
    </source>
</evidence>
<reference evidence="1" key="1">
    <citation type="submission" date="2013-04" db="EMBL/GenBank/DDBJ databases">
        <title>The genome sequencing project of 58 acetic acid bacteria.</title>
        <authorList>
            <person name="Okamoto-Kainuma A."/>
            <person name="Ishikawa M."/>
            <person name="Umino S."/>
            <person name="Koizumi Y."/>
            <person name="Shiwa Y."/>
            <person name="Yoshikawa H."/>
            <person name="Matsutani M."/>
            <person name="Matsushita K."/>
        </authorList>
    </citation>
    <scope>NUCLEOTIDE SEQUENCE</scope>
    <source>
        <strain evidence="1">NBRC 106556</strain>
    </source>
</reference>
<sequence length="109" mass="12079">MVQAMRKKTDYRHAFVPFGSIVQKQKDIFESGGDRSKNDLADHVVNRARRGMEAVGHFGEKSFACRDGALAQVESRIWGATQRLALRRHSGGVDEISSPQYPGLSAGYL</sequence>
<proteinExistence type="predicted"/>
<evidence type="ECO:0008006" key="3">
    <source>
        <dbReference type="Google" id="ProtNLM"/>
    </source>
</evidence>
<accession>A0ABQ0QGX6</accession>
<protein>
    <recommendedName>
        <fullName evidence="3">Transposase</fullName>
    </recommendedName>
</protein>
<name>A0ABQ0QGX6_9PROT</name>
<dbReference type="Proteomes" id="UP001062443">
    <property type="component" value="Unassembled WGS sequence"/>
</dbReference>
<gene>
    <name evidence="1" type="ORF">AA106556_0352</name>
</gene>